<comment type="caution">
    <text evidence="1">The sequence shown here is derived from an EMBL/GenBank/DDBJ whole genome shotgun (WGS) entry which is preliminary data.</text>
</comment>
<gene>
    <name evidence="2" type="ORF">O3H35_05905</name>
    <name evidence="1" type="ORF">O3H54_00805</name>
</gene>
<protein>
    <submittedName>
        <fullName evidence="1">Uncharacterized protein</fullName>
    </submittedName>
</protein>
<dbReference type="RefSeq" id="WP_048081207.1">
    <property type="nucleotide sequence ID" value="NZ_JAPVER010000018.1"/>
</dbReference>
<reference evidence="1" key="1">
    <citation type="submission" date="2022-12" db="EMBL/GenBank/DDBJ databases">
        <title>Reclassification of two methanogenic archaea species isolated from the Kolyma lowland permafrost.</title>
        <authorList>
            <person name="Trubitsyn V.E."/>
            <person name="Rivkina E.M."/>
            <person name="Shcherbakova V.A."/>
        </authorList>
    </citation>
    <scope>NUCLEOTIDE SEQUENCE</scope>
    <source>
        <strain evidence="1">M2</strain>
        <strain evidence="2">MK4</strain>
    </source>
</reference>
<evidence type="ECO:0000313" key="1">
    <source>
        <dbReference type="EMBL" id="MCZ3364410.1"/>
    </source>
</evidence>
<evidence type="ECO:0000313" key="2">
    <source>
        <dbReference type="EMBL" id="MCZ3372161.1"/>
    </source>
</evidence>
<dbReference type="AlphaFoldDB" id="A0A9E4ZXF9"/>
<accession>A0A9E4ZXF9</accession>
<proteinExistence type="predicted"/>
<dbReference type="EMBL" id="JAPVES010000030">
    <property type="protein sequence ID" value="MCZ3372161.1"/>
    <property type="molecule type" value="Genomic_DNA"/>
</dbReference>
<dbReference type="EMBL" id="JAPVER010000018">
    <property type="protein sequence ID" value="MCZ3364410.1"/>
    <property type="molecule type" value="Genomic_DNA"/>
</dbReference>
<dbReference type="Proteomes" id="UP001068021">
    <property type="component" value="Unassembled WGS sequence"/>
</dbReference>
<organism evidence="1 3">
    <name type="scientific">Methanobacterium veterum</name>
    <dbReference type="NCBI Taxonomy" id="408577"/>
    <lineage>
        <taxon>Archaea</taxon>
        <taxon>Methanobacteriati</taxon>
        <taxon>Methanobacteriota</taxon>
        <taxon>Methanomada group</taxon>
        <taxon>Methanobacteria</taxon>
        <taxon>Methanobacteriales</taxon>
        <taxon>Methanobacteriaceae</taxon>
        <taxon>Methanobacterium</taxon>
    </lineage>
</organism>
<dbReference type="Proteomes" id="UP001074446">
    <property type="component" value="Unassembled WGS sequence"/>
</dbReference>
<sequence>MPMIINYKENGRSNKEIPQKEMSEDMKSWLIENNWKIRKLNAEINGKPLAELIRLDERLIVVIDEEEKKMLVLNDINFEDF</sequence>
<name>A0A9E4ZXF9_9EURY</name>
<evidence type="ECO:0000313" key="3">
    <source>
        <dbReference type="Proteomes" id="UP001068021"/>
    </source>
</evidence>
<keyword evidence="3" id="KW-1185">Reference proteome</keyword>